<feature type="domain" description="SGNH hydrolase-type esterase" evidence="1">
    <location>
        <begin position="270"/>
        <end position="382"/>
    </location>
</feature>
<gene>
    <name evidence="2" type="ORF">FYJ51_08285</name>
</gene>
<dbReference type="Pfam" id="PF13472">
    <property type="entry name" value="Lipase_GDSL_2"/>
    <property type="match status" value="1"/>
</dbReference>
<keyword evidence="3" id="KW-1185">Reference proteome</keyword>
<dbReference type="InterPro" id="IPR013783">
    <property type="entry name" value="Ig-like_fold"/>
</dbReference>
<protein>
    <recommendedName>
        <fullName evidence="1">SGNH hydrolase-type esterase domain-containing protein</fullName>
    </recommendedName>
</protein>
<name>A0A7X2NST3_9FIRM</name>
<sequence>MKTAGKIMTAAAAIAGVYAAMYLGSMLTVEDPDIIAIYGKETAEPSSFQAELFGRDISSHVAVRTDLNPDRVGTYRTDYTLKVLGIPIRTVHGQVSVKDVEAPIITMADHPTVFTKIHEDCSLPAYTVTDNYDSPDQISVRIGGGADLDTAGTYECMLIASDTSGNSSSRRLTLIVGDIRDEDFQPGRFHLSDYDSSGVILRPHGDSISDQDFEGVIFSGDSNIVNMSMSGHVPSNQALARYAMCPSTFDLPVFYRNEMTYKNLTQWTGILKPDILILEMGLSEVKEGDAIREAEAYETCIDQLLNASEDTRLIICSLWPVRDDDNESGASQELINRLNYCLLKLCEKKGLHMIDADTVLKEQNGYGYRDYYAEDGYHLNAAQFPIFVNYAREVIAP</sequence>
<dbReference type="RefSeq" id="WP_154504910.1">
    <property type="nucleotide sequence ID" value="NZ_VUMN01000019.1"/>
</dbReference>
<dbReference type="InterPro" id="IPR013830">
    <property type="entry name" value="SGNH_hydro"/>
</dbReference>
<organism evidence="2 3">
    <name type="scientific">Stecheria intestinalis</name>
    <dbReference type="NCBI Taxonomy" id="2606630"/>
    <lineage>
        <taxon>Bacteria</taxon>
        <taxon>Bacillati</taxon>
        <taxon>Bacillota</taxon>
        <taxon>Erysipelotrichia</taxon>
        <taxon>Erysipelotrichales</taxon>
        <taxon>Erysipelotrichaceae</taxon>
        <taxon>Stecheria</taxon>
    </lineage>
</organism>
<evidence type="ECO:0000259" key="1">
    <source>
        <dbReference type="Pfam" id="PF13472"/>
    </source>
</evidence>
<evidence type="ECO:0000313" key="3">
    <source>
        <dbReference type="Proteomes" id="UP000461880"/>
    </source>
</evidence>
<reference evidence="2 3" key="1">
    <citation type="submission" date="2019-08" db="EMBL/GenBank/DDBJ databases">
        <title>In-depth cultivation of the pig gut microbiome towards novel bacterial diversity and tailored functional studies.</title>
        <authorList>
            <person name="Wylensek D."/>
            <person name="Hitch T.C.A."/>
            <person name="Clavel T."/>
        </authorList>
    </citation>
    <scope>NUCLEOTIDE SEQUENCE [LARGE SCALE GENOMIC DNA]</scope>
    <source>
        <strain evidence="2 3">Oil+RF-744-GAM-WT-6</strain>
    </source>
</reference>
<dbReference type="Proteomes" id="UP000461880">
    <property type="component" value="Unassembled WGS sequence"/>
</dbReference>
<dbReference type="AlphaFoldDB" id="A0A7X2NST3"/>
<comment type="caution">
    <text evidence="2">The sequence shown here is derived from an EMBL/GenBank/DDBJ whole genome shotgun (WGS) entry which is preliminary data.</text>
</comment>
<dbReference type="Gene3D" id="2.60.40.10">
    <property type="entry name" value="Immunoglobulins"/>
    <property type="match status" value="1"/>
</dbReference>
<accession>A0A7X2NST3</accession>
<dbReference type="Gene3D" id="3.40.50.1110">
    <property type="entry name" value="SGNH hydrolase"/>
    <property type="match status" value="1"/>
</dbReference>
<dbReference type="SUPFAM" id="SSF52266">
    <property type="entry name" value="SGNH hydrolase"/>
    <property type="match status" value="1"/>
</dbReference>
<proteinExistence type="predicted"/>
<evidence type="ECO:0000313" key="2">
    <source>
        <dbReference type="EMBL" id="MSS58904.1"/>
    </source>
</evidence>
<dbReference type="EMBL" id="VUMN01000019">
    <property type="protein sequence ID" value="MSS58904.1"/>
    <property type="molecule type" value="Genomic_DNA"/>
</dbReference>
<dbReference type="InterPro" id="IPR036514">
    <property type="entry name" value="SGNH_hydro_sf"/>
</dbReference>